<name>A0A4R5DA69_9BACT</name>
<evidence type="ECO:0000313" key="1">
    <source>
        <dbReference type="EMBL" id="TDE08661.1"/>
    </source>
</evidence>
<gene>
    <name evidence="1" type="ORF">E0F88_32035</name>
</gene>
<dbReference type="RefSeq" id="WP_131962629.1">
    <property type="nucleotide sequence ID" value="NZ_SMFL01000024.1"/>
</dbReference>
<protein>
    <submittedName>
        <fullName evidence="1">Uncharacterized protein</fullName>
    </submittedName>
</protein>
<comment type="caution">
    <text evidence="1">The sequence shown here is derived from an EMBL/GenBank/DDBJ whole genome shotgun (WGS) entry which is preliminary data.</text>
</comment>
<reference evidence="1 2" key="1">
    <citation type="submission" date="2019-03" db="EMBL/GenBank/DDBJ databases">
        <title>Dyadobacter AR-3-6 sp. nov., isolated from arctic soil.</title>
        <authorList>
            <person name="Chaudhary D.K."/>
        </authorList>
    </citation>
    <scope>NUCLEOTIDE SEQUENCE [LARGE SCALE GENOMIC DNA]</scope>
    <source>
        <strain evidence="1 2">AR-3-6</strain>
    </source>
</reference>
<accession>A0A4R5DA69</accession>
<dbReference type="AlphaFoldDB" id="A0A4R5DA69"/>
<keyword evidence="2" id="KW-1185">Reference proteome</keyword>
<dbReference type="OrthoDB" id="1030126at2"/>
<evidence type="ECO:0000313" key="2">
    <source>
        <dbReference type="Proteomes" id="UP000294850"/>
    </source>
</evidence>
<proteinExistence type="predicted"/>
<sequence length="128" mass="15627">MIDIDRLLYIRHPFDEQHNNQIEALKNFPDHMKEPMAQTFRFGNASYRYYQELDSDPTKEEYEEWLTGLPENIRISEMQRGYQACMGSLPLRRYSLERRDFGMSEYLKKVLNEKDWEDHQKIKNSWNE</sequence>
<organism evidence="1 2">
    <name type="scientific">Dyadobacter psychrotolerans</name>
    <dbReference type="NCBI Taxonomy" id="2541721"/>
    <lineage>
        <taxon>Bacteria</taxon>
        <taxon>Pseudomonadati</taxon>
        <taxon>Bacteroidota</taxon>
        <taxon>Cytophagia</taxon>
        <taxon>Cytophagales</taxon>
        <taxon>Spirosomataceae</taxon>
        <taxon>Dyadobacter</taxon>
    </lineage>
</organism>
<dbReference type="EMBL" id="SMFL01000024">
    <property type="protein sequence ID" value="TDE08661.1"/>
    <property type="molecule type" value="Genomic_DNA"/>
</dbReference>
<dbReference type="Proteomes" id="UP000294850">
    <property type="component" value="Unassembled WGS sequence"/>
</dbReference>